<dbReference type="Pfam" id="PF04453">
    <property type="entry name" value="LptD"/>
    <property type="match status" value="1"/>
</dbReference>
<dbReference type="AlphaFoldDB" id="A0A1H8RQ86"/>
<dbReference type="RefSeq" id="WP_093117803.1">
    <property type="nucleotide sequence ID" value="NZ_FODS01000009.1"/>
</dbReference>
<dbReference type="OrthoDB" id="9760225at2"/>
<accession>A0A1H8RQ86</accession>
<comment type="subcellular location">
    <subcellularLocation>
        <location evidence="1">Cell outer membrane</location>
    </subcellularLocation>
</comment>
<sequence length="721" mass="79941" precursor="true">MSAFRVFISLCLGLLAAPLPAGAQDMAGNVMLVADEVFLTGQNQLIARGNVEAMRGDTRLRASRITYDRARDRITLDGPVRITEGEDLILLADQAELDSDFRNGLLRSARMVMNQQLQLAAVQIDRVEGRYNVLSKTAVTSCRVCETGQPPLWQIRARRVVHDSEAKQLYLDGAQLRVLDVPVFYLPRLRLPDPTQRRATGFLIPSIRTGSQLGTGIKIPYFIALREDRDLTLTPYLSPETRTMEFRYRQAFRRGRIAFEGALSDDSLSPPSPRGYLFGTGRFDLGRDYVLTFDAKMTSDDAYLLDYGYSGLDRLDSEIAIARSRRDENTRLALLHYQSLRANESNATLPTIVGAAETERRYFPSALGGEVRLGLGLHGHYRYSDLDTDSADADSVVDGRDVGRVNAEISWRRNWTLAYGLRAGVTGALALDAVRTRQDATRGDFDAQATPSMAAHLRWPLIRAGGNGVTQILEPVAQLAWTGGSRMDIANDESTRVELDEGNLLSLSRFPSVDRRERGLVGTWGVNWSRLDPDGWTAHLSLGQVIRETADTEFSRSSGLSGARSDLLVAGQIKTQNGLSLTARGLFDGFDDMNKAEARAGWRNSNLTLDAAYVWLGADPAEDRARTLSEWTLDSRYRFSRHWSGLFNWRYDIASDSTAEAGIGVEYRNECVQIDLSVSRRFTSSTTLEPSTDIGLTIALLGFSVRSGDKSYNRTCNKTAG</sequence>
<feature type="chain" id="PRO_5011799930" description="LPS-assembly protein LptD" evidence="1">
    <location>
        <begin position="24"/>
        <end position="721"/>
    </location>
</feature>
<comment type="function">
    <text evidence="1">Involved in the assembly of lipopolysaccharide (LPS) at the surface of the outer membrane.</text>
</comment>
<keyword evidence="1" id="KW-0472">Membrane</keyword>
<keyword evidence="1" id="KW-0732">Signal</keyword>
<dbReference type="HAMAP" id="MF_01411">
    <property type="entry name" value="LPS_assembly_LptD"/>
    <property type="match status" value="1"/>
</dbReference>
<dbReference type="GO" id="GO:0009279">
    <property type="term" value="C:cell outer membrane"/>
    <property type="evidence" value="ECO:0007669"/>
    <property type="project" value="UniProtKB-SubCell"/>
</dbReference>
<dbReference type="PANTHER" id="PTHR30189">
    <property type="entry name" value="LPS-ASSEMBLY PROTEIN"/>
    <property type="match status" value="1"/>
</dbReference>
<dbReference type="PANTHER" id="PTHR30189:SF1">
    <property type="entry name" value="LPS-ASSEMBLY PROTEIN LPTD"/>
    <property type="match status" value="1"/>
</dbReference>
<comment type="caution">
    <text evidence="1">Lacks conserved residue(s) required for the propagation of feature annotation.</text>
</comment>
<evidence type="ECO:0000259" key="2">
    <source>
        <dbReference type="Pfam" id="PF04453"/>
    </source>
</evidence>
<name>A0A1H8RQ86_9RHOB</name>
<dbReference type="GO" id="GO:0043165">
    <property type="term" value="P:Gram-negative-bacterium-type cell outer membrane assembly"/>
    <property type="evidence" value="ECO:0007669"/>
    <property type="project" value="UniProtKB-UniRule"/>
</dbReference>
<dbReference type="EMBL" id="FODS01000009">
    <property type="protein sequence ID" value="SEO68338.1"/>
    <property type="molecule type" value="Genomic_DNA"/>
</dbReference>
<proteinExistence type="inferred from homology"/>
<dbReference type="GO" id="GO:0015920">
    <property type="term" value="P:lipopolysaccharide transport"/>
    <property type="evidence" value="ECO:0007669"/>
    <property type="project" value="InterPro"/>
</dbReference>
<keyword evidence="4" id="KW-1185">Reference proteome</keyword>
<reference evidence="3 4" key="1">
    <citation type="submission" date="2016-10" db="EMBL/GenBank/DDBJ databases">
        <authorList>
            <person name="de Groot N.N."/>
        </authorList>
    </citation>
    <scope>NUCLEOTIDE SEQUENCE [LARGE SCALE GENOMIC DNA]</scope>
    <source>
        <strain evidence="3 4">DSM 27842</strain>
    </source>
</reference>
<evidence type="ECO:0000313" key="3">
    <source>
        <dbReference type="EMBL" id="SEO68338.1"/>
    </source>
</evidence>
<dbReference type="STRING" id="569882.SAMN04490248_10975"/>
<comment type="subunit">
    <text evidence="1">Component of the lipopolysaccharide transport and assembly complex.</text>
</comment>
<comment type="similarity">
    <text evidence="1">Belongs to the LptD family.</text>
</comment>
<evidence type="ECO:0000313" key="4">
    <source>
        <dbReference type="Proteomes" id="UP000198893"/>
    </source>
</evidence>
<evidence type="ECO:0000256" key="1">
    <source>
        <dbReference type="HAMAP-Rule" id="MF_01411"/>
    </source>
</evidence>
<feature type="domain" description="LptD C-terminal" evidence="2">
    <location>
        <begin position="274"/>
        <end position="643"/>
    </location>
</feature>
<dbReference type="Proteomes" id="UP000198893">
    <property type="component" value="Unassembled WGS sequence"/>
</dbReference>
<feature type="signal peptide" evidence="1">
    <location>
        <begin position="1"/>
        <end position="23"/>
    </location>
</feature>
<protein>
    <recommendedName>
        <fullName evidence="1">LPS-assembly protein LptD</fullName>
    </recommendedName>
</protein>
<dbReference type="InterPro" id="IPR050218">
    <property type="entry name" value="LptD"/>
</dbReference>
<dbReference type="GO" id="GO:1990351">
    <property type="term" value="C:transporter complex"/>
    <property type="evidence" value="ECO:0007669"/>
    <property type="project" value="TreeGrafter"/>
</dbReference>
<gene>
    <name evidence="1" type="primary">lptD</name>
    <name evidence="3" type="ORF">SAMN04490248_10975</name>
</gene>
<organism evidence="3 4">
    <name type="scientific">Salinihabitans flavidus</name>
    <dbReference type="NCBI Taxonomy" id="569882"/>
    <lineage>
        <taxon>Bacteria</taxon>
        <taxon>Pseudomonadati</taxon>
        <taxon>Pseudomonadota</taxon>
        <taxon>Alphaproteobacteria</taxon>
        <taxon>Rhodobacterales</taxon>
        <taxon>Roseobacteraceae</taxon>
        <taxon>Salinihabitans</taxon>
    </lineage>
</organism>
<dbReference type="InterPro" id="IPR007543">
    <property type="entry name" value="LptD_C"/>
</dbReference>
<keyword evidence="1" id="KW-0998">Cell outer membrane</keyword>
<dbReference type="InterPro" id="IPR020889">
    <property type="entry name" value="LipoPS_assembly_LptD"/>
</dbReference>